<protein>
    <recommendedName>
        <fullName evidence="1">Potassium channel tetramerisation-type BTB domain-containing protein</fullName>
    </recommendedName>
</protein>
<dbReference type="SUPFAM" id="SSF54695">
    <property type="entry name" value="POZ domain"/>
    <property type="match status" value="1"/>
</dbReference>
<dbReference type="GeneID" id="19942954"/>
<dbReference type="Proteomes" id="UP000030762">
    <property type="component" value="Unassembled WGS sequence"/>
</dbReference>
<dbReference type="RefSeq" id="XP_008606025.1">
    <property type="nucleotide sequence ID" value="XM_008607803.1"/>
</dbReference>
<dbReference type="VEuPathDB" id="FungiDB:SDRG_02227"/>
<dbReference type="AlphaFoldDB" id="T0R039"/>
<organism evidence="2 3">
    <name type="scientific">Saprolegnia diclina (strain VS20)</name>
    <dbReference type="NCBI Taxonomy" id="1156394"/>
    <lineage>
        <taxon>Eukaryota</taxon>
        <taxon>Sar</taxon>
        <taxon>Stramenopiles</taxon>
        <taxon>Oomycota</taxon>
        <taxon>Saprolegniomycetes</taxon>
        <taxon>Saprolegniales</taxon>
        <taxon>Saprolegniaceae</taxon>
        <taxon>Saprolegnia</taxon>
    </lineage>
</organism>
<name>T0R039_SAPDV</name>
<gene>
    <name evidence="2" type="ORF">SDRG_02227</name>
</gene>
<dbReference type="EMBL" id="JH767136">
    <property type="protein sequence ID" value="EQC40326.1"/>
    <property type="molecule type" value="Genomic_DNA"/>
</dbReference>
<dbReference type="Pfam" id="PF02214">
    <property type="entry name" value="BTB_2"/>
    <property type="match status" value="1"/>
</dbReference>
<keyword evidence="3" id="KW-1185">Reference proteome</keyword>
<dbReference type="PANTHER" id="PTHR11145">
    <property type="entry name" value="BTB/POZ DOMAIN-CONTAINING ADAPTER FOR CUL3-MEDIATED RHOA DEGRADATION PROTEIN FAMILY MEMBER"/>
    <property type="match status" value="1"/>
</dbReference>
<dbReference type="InParanoid" id="T0R039"/>
<dbReference type="CDD" id="cd18316">
    <property type="entry name" value="BTB_POZ_KCTD-like"/>
    <property type="match status" value="1"/>
</dbReference>
<proteinExistence type="predicted"/>
<sequence>MRREPIVLDVGGTLFKTSRTTLLSVVGSCFDAISSGSWQPENDGTYFLDVDPTYFGRVLNHLRCEASLYAGLQPWETTEVDRLRTSLSLDSAGVTPTPSWDPPSCDAGLLVSSTQISTHSASKSMGFARTSRPFDQFCVRLIARGGGSYVALGFGAISDFGVRRVVIQYCMFATCIDVLRIKRAGSVTDKDIFPHNVDLLVTWHRQSHTLTITCEAAAVNFSKIFPESYGHELYPIVGLEPGSSSLGHCMYDWPIDAYLSIDARLVPTLGSVP</sequence>
<evidence type="ECO:0000313" key="3">
    <source>
        <dbReference type="Proteomes" id="UP000030762"/>
    </source>
</evidence>
<dbReference type="InterPro" id="IPR003131">
    <property type="entry name" value="T1-type_BTB"/>
</dbReference>
<evidence type="ECO:0000313" key="2">
    <source>
        <dbReference type="EMBL" id="EQC40326.1"/>
    </source>
</evidence>
<dbReference type="Gene3D" id="3.30.710.10">
    <property type="entry name" value="Potassium Channel Kv1.1, Chain A"/>
    <property type="match status" value="1"/>
</dbReference>
<dbReference type="InterPro" id="IPR011333">
    <property type="entry name" value="SKP1/BTB/POZ_sf"/>
</dbReference>
<reference evidence="2 3" key="1">
    <citation type="submission" date="2012-04" db="EMBL/GenBank/DDBJ databases">
        <title>The Genome Sequence of Saprolegnia declina VS20.</title>
        <authorList>
            <consortium name="The Broad Institute Genome Sequencing Platform"/>
            <person name="Russ C."/>
            <person name="Nusbaum C."/>
            <person name="Tyler B."/>
            <person name="van West P."/>
            <person name="Dieguez-Uribeondo J."/>
            <person name="de Bruijn I."/>
            <person name="Tripathy S."/>
            <person name="Jiang R."/>
            <person name="Young S.K."/>
            <person name="Zeng Q."/>
            <person name="Gargeya S."/>
            <person name="Fitzgerald M."/>
            <person name="Haas B."/>
            <person name="Abouelleil A."/>
            <person name="Alvarado L."/>
            <person name="Arachchi H.M."/>
            <person name="Berlin A."/>
            <person name="Chapman S.B."/>
            <person name="Goldberg J."/>
            <person name="Griggs A."/>
            <person name="Gujja S."/>
            <person name="Hansen M."/>
            <person name="Howarth C."/>
            <person name="Imamovic A."/>
            <person name="Larimer J."/>
            <person name="McCowen C."/>
            <person name="Montmayeur A."/>
            <person name="Murphy C."/>
            <person name="Neiman D."/>
            <person name="Pearson M."/>
            <person name="Priest M."/>
            <person name="Roberts A."/>
            <person name="Saif S."/>
            <person name="Shea T."/>
            <person name="Sisk P."/>
            <person name="Sykes S."/>
            <person name="Wortman J."/>
            <person name="Nusbaum C."/>
            <person name="Birren B."/>
        </authorList>
    </citation>
    <scope>NUCLEOTIDE SEQUENCE [LARGE SCALE GENOMIC DNA]</scope>
    <source>
        <strain evidence="2 3">VS20</strain>
    </source>
</reference>
<dbReference type="InterPro" id="IPR045068">
    <property type="entry name" value="BACURD1-3"/>
</dbReference>
<dbReference type="PANTHER" id="PTHR11145:SF8">
    <property type="entry name" value="RE57120P"/>
    <property type="match status" value="1"/>
</dbReference>
<dbReference type="GO" id="GO:0051260">
    <property type="term" value="P:protein homooligomerization"/>
    <property type="evidence" value="ECO:0007669"/>
    <property type="project" value="InterPro"/>
</dbReference>
<evidence type="ECO:0000259" key="1">
    <source>
        <dbReference type="Pfam" id="PF02214"/>
    </source>
</evidence>
<dbReference type="OMA" id="MFATCID"/>
<accession>T0R039</accession>
<dbReference type="OrthoDB" id="71001at2759"/>
<feature type="domain" description="Potassium channel tetramerisation-type BTB" evidence="1">
    <location>
        <begin position="6"/>
        <end position="68"/>
    </location>
</feature>